<protein>
    <submittedName>
        <fullName evidence="3">Acid proteinase</fullName>
    </submittedName>
</protein>
<feature type="chain" id="PRO_5003262118" evidence="2">
    <location>
        <begin position="19"/>
        <end position="274"/>
    </location>
</feature>
<evidence type="ECO:0000256" key="2">
    <source>
        <dbReference type="SAM" id="SignalP"/>
    </source>
</evidence>
<accession>F0XF61</accession>
<organism evidence="4">
    <name type="scientific">Grosmannia clavigera (strain kw1407 / UAMH 11150)</name>
    <name type="common">Blue stain fungus</name>
    <name type="synonym">Graphiocladiella clavigera</name>
    <dbReference type="NCBI Taxonomy" id="655863"/>
    <lineage>
        <taxon>Eukaryota</taxon>
        <taxon>Fungi</taxon>
        <taxon>Dikarya</taxon>
        <taxon>Ascomycota</taxon>
        <taxon>Pezizomycotina</taxon>
        <taxon>Sordariomycetes</taxon>
        <taxon>Sordariomycetidae</taxon>
        <taxon>Ophiostomatales</taxon>
        <taxon>Ophiostomataceae</taxon>
        <taxon>Leptographium</taxon>
    </lineage>
</organism>
<keyword evidence="2" id="KW-0732">Signal</keyword>
<dbReference type="GO" id="GO:0070007">
    <property type="term" value="F:glutamic-type endopeptidase activity"/>
    <property type="evidence" value="ECO:0007669"/>
    <property type="project" value="InterPro"/>
</dbReference>
<feature type="signal peptide" evidence="2">
    <location>
        <begin position="1"/>
        <end position="18"/>
    </location>
</feature>
<dbReference type="PANTHER" id="PTHR37536:SF1">
    <property type="entry name" value="ASPERGILLOPEPSIN, PUTAITVE (AFU_ORTHOLOGUE AFUA_7G01200)"/>
    <property type="match status" value="1"/>
</dbReference>
<dbReference type="MEROPS" id="G01.002"/>
<feature type="active site" description="Proton acceptor" evidence="1">
    <location>
        <position position="210"/>
    </location>
</feature>
<evidence type="ECO:0000256" key="1">
    <source>
        <dbReference type="PIRSR" id="PIRSR600250-50"/>
    </source>
</evidence>
<reference evidence="3 4" key="1">
    <citation type="journal article" date="2011" name="Proc. Natl. Acad. Sci. U.S.A.">
        <title>Genome and transcriptome analyses of the mountain pine beetle-fungal symbiont Grosmannia clavigera, a lodgepole pine pathogen.</title>
        <authorList>
            <person name="DiGuistini S."/>
            <person name="Wang Y."/>
            <person name="Liao N.Y."/>
            <person name="Taylor G."/>
            <person name="Tanguay P."/>
            <person name="Feau N."/>
            <person name="Henrissat B."/>
            <person name="Chan S.K."/>
            <person name="Hesse-Orce U."/>
            <person name="Alamouti S.M."/>
            <person name="Tsui C.K.M."/>
            <person name="Docking R.T."/>
            <person name="Levasseur A."/>
            <person name="Haridas S."/>
            <person name="Robertson G."/>
            <person name="Birol I."/>
            <person name="Holt R.A."/>
            <person name="Marra M.A."/>
            <person name="Hamelin R.C."/>
            <person name="Hirst M."/>
            <person name="Jones S.J.M."/>
            <person name="Bohlmann J."/>
            <person name="Breuil C."/>
        </authorList>
    </citation>
    <scope>NUCLEOTIDE SEQUENCE [LARGE SCALE GENOMIC DNA]</scope>
    <source>
        <strain evidence="4">kw1407 / UAMH 11150</strain>
    </source>
</reference>
<dbReference type="AlphaFoldDB" id="F0XF61"/>
<dbReference type="eggNOG" id="ENOG502RJF6">
    <property type="taxonomic scope" value="Eukaryota"/>
</dbReference>
<dbReference type="PANTHER" id="PTHR37536">
    <property type="entry name" value="PUTATIVE (AFU_ORTHOLOGUE AFUA_3G02970)-RELATED"/>
    <property type="match status" value="1"/>
</dbReference>
<gene>
    <name evidence="3" type="ORF">CMQ_896</name>
</gene>
<dbReference type="InParanoid" id="F0XF61"/>
<dbReference type="Pfam" id="PF01828">
    <property type="entry name" value="Peptidase_A4"/>
    <property type="match status" value="1"/>
</dbReference>
<dbReference type="EMBL" id="GL629765">
    <property type="protein sequence ID" value="EFX03968.1"/>
    <property type="molecule type" value="Genomic_DNA"/>
</dbReference>
<dbReference type="InterPro" id="IPR013320">
    <property type="entry name" value="ConA-like_dom_sf"/>
</dbReference>
<dbReference type="Proteomes" id="UP000007796">
    <property type="component" value="Unassembled WGS sequence"/>
</dbReference>
<dbReference type="RefSeq" id="XP_014173450.1">
    <property type="nucleotide sequence ID" value="XM_014317975.1"/>
</dbReference>
<dbReference type="CDD" id="cd13426">
    <property type="entry name" value="Peptidase_G1"/>
    <property type="match status" value="1"/>
</dbReference>
<dbReference type="InterPro" id="IPR038656">
    <property type="entry name" value="Peptidase_G1_sf"/>
</dbReference>
<dbReference type="GO" id="GO:0006508">
    <property type="term" value="P:proteolysis"/>
    <property type="evidence" value="ECO:0007669"/>
    <property type="project" value="InterPro"/>
</dbReference>
<dbReference type="Gene3D" id="2.60.120.700">
    <property type="entry name" value="Peptidase G1"/>
    <property type="match status" value="1"/>
</dbReference>
<dbReference type="STRING" id="655863.F0XF61"/>
<dbReference type="OrthoDB" id="2862635at2759"/>
<dbReference type="InterPro" id="IPR000250">
    <property type="entry name" value="Peptidase_G1"/>
</dbReference>
<keyword evidence="4" id="KW-1185">Reference proteome</keyword>
<evidence type="ECO:0000313" key="3">
    <source>
        <dbReference type="EMBL" id="EFX03968.1"/>
    </source>
</evidence>
<dbReference type="GeneID" id="25982025"/>
<dbReference type="HOGENOM" id="CLU_066466_0_1_1"/>
<dbReference type="PRINTS" id="PR00977">
    <property type="entry name" value="SCYTLDPTASE"/>
</dbReference>
<evidence type="ECO:0000313" key="4">
    <source>
        <dbReference type="Proteomes" id="UP000007796"/>
    </source>
</evidence>
<sequence length="274" mass="28353">MKLLNVAGALLFANAALGARFTERRRARLAQRAPGSVSRTGFGQPLIAADGLDIDEDAATNGTADVDYSSNWSGAVLISTGYKSVTGTFVVPTPKAPTGGSSSTQYAASAWVGIDGDTASNSILQTGIDFYIEDGEASYDAWYEWYPDYAYTFSGFSISAGDTITVTVTASSTSSGKAVIKNASTGKSVTHSFSSESNTLEELNAEWIVEDFEEDGGLVPFANFGTVTFTDATAIGSDGTVGPDGATLIDIRQSGKVLTSASLSGGDVVVSYVG</sequence>
<dbReference type="SUPFAM" id="SSF49899">
    <property type="entry name" value="Concanavalin A-like lectins/glucanases"/>
    <property type="match status" value="1"/>
</dbReference>
<name>F0XF61_GROCL</name>
<proteinExistence type="predicted"/>